<dbReference type="EMBL" id="CP094672">
    <property type="protein sequence ID" value="UOG77531.1"/>
    <property type="molecule type" value="Genomic_DNA"/>
</dbReference>
<accession>A0ABY4D8I8</accession>
<dbReference type="InterPro" id="IPR009057">
    <property type="entry name" value="Homeodomain-like_sf"/>
</dbReference>
<dbReference type="InterPro" id="IPR036271">
    <property type="entry name" value="Tet_transcr_reg_TetR-rel_C_sf"/>
</dbReference>
<organism evidence="4 5">
    <name type="scientific">Hymenobacter tibetensis</name>
    <dbReference type="NCBI Taxonomy" id="497967"/>
    <lineage>
        <taxon>Bacteria</taxon>
        <taxon>Pseudomonadati</taxon>
        <taxon>Bacteroidota</taxon>
        <taxon>Cytophagia</taxon>
        <taxon>Cytophagales</taxon>
        <taxon>Hymenobacteraceae</taxon>
        <taxon>Hymenobacter</taxon>
    </lineage>
</organism>
<dbReference type="InterPro" id="IPR050109">
    <property type="entry name" value="HTH-type_TetR-like_transc_reg"/>
</dbReference>
<gene>
    <name evidence="4" type="ORF">MTX78_24180</name>
</gene>
<sequence>MKEIVRRGPELRTHMLHAAKAVFLESGFERASMDRIAAHAGTTKRTLYAHFVRKEDLFLAVFDLVLDLQLDHLREPADYAPDVEQALVLFCARFLETILSSKPLRLFRLAITEAERFPQGAVRLHEAMFENVQERVARFLQAQLSVSEAVSEQQAEQLLAHLLYPRFTRALFGATEPTATVSEELGACPAVDLHAIRQIVVALVPPTT</sequence>
<evidence type="ECO:0000259" key="3">
    <source>
        <dbReference type="PROSITE" id="PS50977"/>
    </source>
</evidence>
<dbReference type="RefSeq" id="WP_243803394.1">
    <property type="nucleotide sequence ID" value="NZ_CP094672.1"/>
</dbReference>
<dbReference type="SUPFAM" id="SSF48498">
    <property type="entry name" value="Tetracyclin repressor-like, C-terminal domain"/>
    <property type="match status" value="1"/>
</dbReference>
<protein>
    <submittedName>
        <fullName evidence="4">TetR/AcrR family transcriptional regulator</fullName>
    </submittedName>
</protein>
<evidence type="ECO:0000313" key="5">
    <source>
        <dbReference type="Proteomes" id="UP000831113"/>
    </source>
</evidence>
<dbReference type="InterPro" id="IPR039536">
    <property type="entry name" value="TetR_C_Proteobacteria"/>
</dbReference>
<dbReference type="Proteomes" id="UP000831113">
    <property type="component" value="Plasmid unnamed3"/>
</dbReference>
<dbReference type="PROSITE" id="PS50977">
    <property type="entry name" value="HTH_TETR_2"/>
    <property type="match status" value="1"/>
</dbReference>
<dbReference type="InterPro" id="IPR001647">
    <property type="entry name" value="HTH_TetR"/>
</dbReference>
<keyword evidence="4" id="KW-0614">Plasmid</keyword>
<feature type="domain" description="HTH tetR-type" evidence="3">
    <location>
        <begin position="9"/>
        <end position="69"/>
    </location>
</feature>
<proteinExistence type="predicted"/>
<dbReference type="SUPFAM" id="SSF46689">
    <property type="entry name" value="Homeodomain-like"/>
    <property type="match status" value="1"/>
</dbReference>
<dbReference type="PANTHER" id="PTHR30055">
    <property type="entry name" value="HTH-TYPE TRANSCRIPTIONAL REGULATOR RUTR"/>
    <property type="match status" value="1"/>
</dbReference>
<dbReference type="PRINTS" id="PR00455">
    <property type="entry name" value="HTHTETR"/>
</dbReference>
<evidence type="ECO:0000256" key="1">
    <source>
        <dbReference type="ARBA" id="ARBA00023125"/>
    </source>
</evidence>
<evidence type="ECO:0000256" key="2">
    <source>
        <dbReference type="PROSITE-ProRule" id="PRU00335"/>
    </source>
</evidence>
<evidence type="ECO:0000313" key="4">
    <source>
        <dbReference type="EMBL" id="UOG77531.1"/>
    </source>
</evidence>
<dbReference type="Gene3D" id="1.10.10.60">
    <property type="entry name" value="Homeodomain-like"/>
    <property type="match status" value="1"/>
</dbReference>
<keyword evidence="1 2" id="KW-0238">DNA-binding</keyword>
<reference evidence="4 5" key="1">
    <citation type="submission" date="2022-03" db="EMBL/GenBank/DDBJ databases">
        <title>Hymenobactersp. isolated from the air.</title>
        <authorList>
            <person name="Won M."/>
            <person name="Kwon S.-W."/>
        </authorList>
    </citation>
    <scope>NUCLEOTIDE SEQUENCE [LARGE SCALE GENOMIC DNA]</scope>
    <source>
        <strain evidence="4 5">KACC 21982</strain>
        <plasmid evidence="4 5">unnamed3</plasmid>
    </source>
</reference>
<keyword evidence="5" id="KW-1185">Reference proteome</keyword>
<name>A0ABY4D8I8_9BACT</name>
<geneLocation type="plasmid" evidence="4 5">
    <name>unnamed3</name>
</geneLocation>
<dbReference type="Gene3D" id="1.10.357.10">
    <property type="entry name" value="Tetracycline Repressor, domain 2"/>
    <property type="match status" value="1"/>
</dbReference>
<feature type="DNA-binding region" description="H-T-H motif" evidence="2">
    <location>
        <begin position="32"/>
        <end position="51"/>
    </location>
</feature>
<dbReference type="Pfam" id="PF14246">
    <property type="entry name" value="TetR_C_7"/>
    <property type="match status" value="1"/>
</dbReference>
<dbReference type="Pfam" id="PF00440">
    <property type="entry name" value="TetR_N"/>
    <property type="match status" value="1"/>
</dbReference>
<dbReference type="PANTHER" id="PTHR30055:SF146">
    <property type="entry name" value="HTH-TYPE TRANSCRIPTIONAL DUAL REGULATOR CECR"/>
    <property type="match status" value="1"/>
</dbReference>